<reference evidence="3 4" key="2">
    <citation type="submission" date="2020-01" db="EMBL/GenBank/DDBJ databases">
        <title>Clostridiaceae sp. nov. isolated from the gut of human by culturomics.</title>
        <authorList>
            <person name="Chang Y."/>
        </authorList>
    </citation>
    <scope>NUCLEOTIDE SEQUENCE [LARGE SCALE GENOMIC DNA]</scope>
    <source>
        <strain evidence="3 4">DONG20-135</strain>
    </source>
</reference>
<evidence type="ECO:0000313" key="4">
    <source>
        <dbReference type="Proteomes" id="UP000434036"/>
    </source>
</evidence>
<sequence length="242" mass="28383">MIIDFHAHLIRDMITKQYDVEDCLNDMEKNHINKRVISTLEGKSTRDQNDFIASLVDQYPDRFIGCAAINPKEDDCVEEVKRLTTIPQIKILEFDPWEHGFLPERYSYHLDQIFEIAQEHGFIIKMFAGWGPRTMPEQWTRYCLKFPDLTFVVLHIGGIDFGYGAIDFIEEMPNVMTETSDQTEIQVLHKAFKKLPIQKMLFGSNYPKNFTKCSIDTFDCLHLSKEDQAYMFYKNAEALFKK</sequence>
<comment type="caution">
    <text evidence="3">The sequence shown here is derived from an EMBL/GenBank/DDBJ whole genome shotgun (WGS) entry which is preliminary data.</text>
</comment>
<dbReference type="GO" id="GO:0016831">
    <property type="term" value="F:carboxy-lyase activity"/>
    <property type="evidence" value="ECO:0007669"/>
    <property type="project" value="InterPro"/>
</dbReference>
<dbReference type="PANTHER" id="PTHR21240">
    <property type="entry name" value="2-AMINO-3-CARBOXYLMUCONATE-6-SEMIALDEHYDE DECARBOXYLASE"/>
    <property type="match status" value="1"/>
</dbReference>
<protein>
    <submittedName>
        <fullName evidence="3">Amidohydrolase family protein</fullName>
    </submittedName>
</protein>
<dbReference type="EMBL" id="WUUQ01000001">
    <property type="protein sequence ID" value="MXQ72605.1"/>
    <property type="molecule type" value="Genomic_DNA"/>
</dbReference>
<dbReference type="GO" id="GO:0016787">
    <property type="term" value="F:hydrolase activity"/>
    <property type="evidence" value="ECO:0007669"/>
    <property type="project" value="UniProtKB-KW"/>
</dbReference>
<dbReference type="InterPro" id="IPR006680">
    <property type="entry name" value="Amidohydro-rel"/>
</dbReference>
<reference evidence="3 4" key="1">
    <citation type="submission" date="2019-12" db="EMBL/GenBank/DDBJ databases">
        <authorList>
            <person name="Yang R."/>
        </authorList>
    </citation>
    <scope>NUCLEOTIDE SEQUENCE [LARGE SCALE GENOMIC DNA]</scope>
    <source>
        <strain evidence="3 4">DONG20-135</strain>
    </source>
</reference>
<dbReference type="RefSeq" id="WP_160624095.1">
    <property type="nucleotide sequence ID" value="NZ_WUUQ01000001.1"/>
</dbReference>
<name>A0A6N8U511_9FIRM</name>
<keyword evidence="1" id="KW-0456">Lyase</keyword>
<evidence type="ECO:0000259" key="2">
    <source>
        <dbReference type="Pfam" id="PF04909"/>
    </source>
</evidence>
<evidence type="ECO:0000256" key="1">
    <source>
        <dbReference type="ARBA" id="ARBA00023239"/>
    </source>
</evidence>
<gene>
    <name evidence="3" type="ORF">GSF08_01430</name>
</gene>
<dbReference type="PANTHER" id="PTHR21240:SF28">
    <property type="entry name" value="ISO-OROTATE DECARBOXYLASE (EUROFUNG)"/>
    <property type="match status" value="1"/>
</dbReference>
<accession>A0A6N8U511</accession>
<dbReference type="InterPro" id="IPR032465">
    <property type="entry name" value="ACMSD"/>
</dbReference>
<dbReference type="SUPFAM" id="SSF51556">
    <property type="entry name" value="Metallo-dependent hydrolases"/>
    <property type="match status" value="1"/>
</dbReference>
<keyword evidence="3" id="KW-0378">Hydrolase</keyword>
<dbReference type="Pfam" id="PF04909">
    <property type="entry name" value="Amidohydro_2"/>
    <property type="match status" value="1"/>
</dbReference>
<dbReference type="GO" id="GO:0005737">
    <property type="term" value="C:cytoplasm"/>
    <property type="evidence" value="ECO:0007669"/>
    <property type="project" value="TreeGrafter"/>
</dbReference>
<keyword evidence="4" id="KW-1185">Reference proteome</keyword>
<feature type="domain" description="Amidohydrolase-related" evidence="2">
    <location>
        <begin position="3"/>
        <end position="241"/>
    </location>
</feature>
<dbReference type="AlphaFoldDB" id="A0A6N8U511"/>
<dbReference type="InterPro" id="IPR032466">
    <property type="entry name" value="Metal_Hydrolase"/>
</dbReference>
<dbReference type="Proteomes" id="UP000434036">
    <property type="component" value="Unassembled WGS sequence"/>
</dbReference>
<dbReference type="GO" id="GO:0019748">
    <property type="term" value="P:secondary metabolic process"/>
    <property type="evidence" value="ECO:0007669"/>
    <property type="project" value="TreeGrafter"/>
</dbReference>
<evidence type="ECO:0000313" key="3">
    <source>
        <dbReference type="EMBL" id="MXQ72605.1"/>
    </source>
</evidence>
<organism evidence="3 4">
    <name type="scientific">Copranaerobaculum intestinale</name>
    <dbReference type="NCBI Taxonomy" id="2692629"/>
    <lineage>
        <taxon>Bacteria</taxon>
        <taxon>Bacillati</taxon>
        <taxon>Bacillota</taxon>
        <taxon>Erysipelotrichia</taxon>
        <taxon>Erysipelotrichales</taxon>
        <taxon>Erysipelotrichaceae</taxon>
        <taxon>Copranaerobaculum</taxon>
    </lineage>
</organism>
<proteinExistence type="predicted"/>
<dbReference type="Gene3D" id="3.20.20.140">
    <property type="entry name" value="Metal-dependent hydrolases"/>
    <property type="match status" value="1"/>
</dbReference>